<dbReference type="AlphaFoldDB" id="A0A2P7TZY7"/>
<dbReference type="EMBL" id="PXYY01000038">
    <property type="protein sequence ID" value="PSJ80279.1"/>
    <property type="molecule type" value="Genomic_DNA"/>
</dbReference>
<comment type="caution">
    <text evidence="1">The sequence shown here is derived from an EMBL/GenBank/DDBJ whole genome shotgun (WGS) entry which is preliminary data.</text>
</comment>
<dbReference type="Proteomes" id="UP000241868">
    <property type="component" value="Unassembled WGS sequence"/>
</dbReference>
<reference evidence="1 2" key="1">
    <citation type="submission" date="2018-03" db="EMBL/GenBank/DDBJ databases">
        <title>Neisseria weixii sp. nov., isolated from the intestinal contents of Tibetan Plateau pika (Ochotona curzoniae) in Yushu, Qinghai Province, China.</title>
        <authorList>
            <person name="Gui Z."/>
        </authorList>
    </citation>
    <scope>NUCLEOTIDE SEQUENCE [LARGE SCALE GENOMIC DNA]</scope>
    <source>
        <strain evidence="1 2">ATCC 51483</strain>
    </source>
</reference>
<keyword evidence="2" id="KW-1185">Reference proteome</keyword>
<organism evidence="1 2">
    <name type="scientific">Neisseria iguanae</name>
    <dbReference type="NCBI Taxonomy" id="90242"/>
    <lineage>
        <taxon>Bacteria</taxon>
        <taxon>Pseudomonadati</taxon>
        <taxon>Pseudomonadota</taxon>
        <taxon>Betaproteobacteria</taxon>
        <taxon>Neisseriales</taxon>
        <taxon>Neisseriaceae</taxon>
        <taxon>Neisseria</taxon>
    </lineage>
</organism>
<name>A0A2P7TZY7_9NEIS</name>
<accession>A0A2P7TZY7</accession>
<evidence type="ECO:0000313" key="1">
    <source>
        <dbReference type="EMBL" id="PSJ80279.1"/>
    </source>
</evidence>
<sequence length="67" mass="7106">MPDDSGSIAAIVPYRQTPIPLRRLRVSFLAVFIARSLPLTTMKSYSAQSMAVAAAKNKSGTGLPALT</sequence>
<evidence type="ECO:0000313" key="2">
    <source>
        <dbReference type="Proteomes" id="UP000241868"/>
    </source>
</evidence>
<gene>
    <name evidence="1" type="ORF">C7N83_07225</name>
</gene>
<protein>
    <submittedName>
        <fullName evidence="1">Uncharacterized protein</fullName>
    </submittedName>
</protein>
<proteinExistence type="predicted"/>